<dbReference type="RefSeq" id="WP_253793595.1">
    <property type="nucleotide sequence ID" value="NZ_BAAAUB010000044.1"/>
</dbReference>
<dbReference type="Proteomes" id="UP001206483">
    <property type="component" value="Unassembled WGS sequence"/>
</dbReference>
<dbReference type="InterPro" id="IPR034505">
    <property type="entry name" value="Coproporphyrinogen-III_oxidase"/>
</dbReference>
<dbReference type="InterPro" id="IPR007197">
    <property type="entry name" value="rSAM"/>
</dbReference>
<sequence>MTAATADSPYRSYVYAYPHKTAYRPLPDRPALDGLWAGERQHALSLYLHIPFCEVRCGFCNLFTRIGAPDGLTTAYLDALERQAVAVRAALDEDARFALAAFGGGTPTFLTAGELERLCDIAERRMGADLRAVPLSVEASPETATADRLAVLAERGTTRLSLGVQSFLDEEARSAVRPQKRAAVEAALGRIRTAGFPVLNIDLIYGIDGQTEASWLRSLDAALAWRPEELYLYPLYVRPLTGLGRRADQPSPEWDAQRLALYRAGRDHLLAEGYQQVSMRMFRRIGAESASAGEYACQTDGMVGLGCGARSYTSRLHYSFDYAVDAREVRGIIDDYVATEEFSRAELGWEMDAGEQRRRHLIQSLLQADGVEVDGYRRRFGTTPAEDFPVELAEFAARGWLAEQGPHLVLTPEGLAHSDAIGPRLFSPRVAERMAGYLPK</sequence>
<evidence type="ECO:0000313" key="4">
    <source>
        <dbReference type="Proteomes" id="UP001206483"/>
    </source>
</evidence>
<protein>
    <recommendedName>
        <fullName evidence="1">Heme chaperone HemW</fullName>
    </recommendedName>
</protein>
<name>A0ABT1ISG6_9ACTN</name>
<accession>A0ABT1ISG6</accession>
<evidence type="ECO:0000259" key="2">
    <source>
        <dbReference type="PROSITE" id="PS51918"/>
    </source>
</evidence>
<dbReference type="InterPro" id="IPR010723">
    <property type="entry name" value="HemN_C"/>
</dbReference>
<dbReference type="GO" id="GO:0051989">
    <property type="term" value="F:coproporphyrinogen dehydrogenase activity"/>
    <property type="evidence" value="ECO:0007669"/>
    <property type="project" value="UniProtKB-EC"/>
</dbReference>
<dbReference type="InterPro" id="IPR006638">
    <property type="entry name" value="Elp3/MiaA/NifB-like_rSAM"/>
</dbReference>
<organism evidence="3 4">
    <name type="scientific">Kitasatospora paracochleata</name>
    <dbReference type="NCBI Taxonomy" id="58354"/>
    <lineage>
        <taxon>Bacteria</taxon>
        <taxon>Bacillati</taxon>
        <taxon>Actinomycetota</taxon>
        <taxon>Actinomycetes</taxon>
        <taxon>Kitasatosporales</taxon>
        <taxon>Streptomycetaceae</taxon>
        <taxon>Kitasatospora</taxon>
    </lineage>
</organism>
<proteinExistence type="predicted"/>
<dbReference type="Gene3D" id="3.30.750.200">
    <property type="match status" value="1"/>
</dbReference>
<dbReference type="Pfam" id="PF04055">
    <property type="entry name" value="Radical_SAM"/>
    <property type="match status" value="1"/>
</dbReference>
<dbReference type="PANTHER" id="PTHR13932">
    <property type="entry name" value="COPROPORPHYRINIGEN III OXIDASE"/>
    <property type="match status" value="1"/>
</dbReference>
<gene>
    <name evidence="3" type="ORF">FHR36_000648</name>
</gene>
<dbReference type="PANTHER" id="PTHR13932:SF5">
    <property type="entry name" value="RADICAL S-ADENOSYL METHIONINE DOMAIN-CONTAINING PROTEIN 1, MITOCHONDRIAL"/>
    <property type="match status" value="1"/>
</dbReference>
<keyword evidence="4" id="KW-1185">Reference proteome</keyword>
<dbReference type="SFLD" id="SFLDG01065">
    <property type="entry name" value="anaerobic_coproporphyrinogen-I"/>
    <property type="match status" value="1"/>
</dbReference>
<evidence type="ECO:0000313" key="3">
    <source>
        <dbReference type="EMBL" id="MCP2307556.1"/>
    </source>
</evidence>
<dbReference type="SMART" id="SM00729">
    <property type="entry name" value="Elp3"/>
    <property type="match status" value="1"/>
</dbReference>
<dbReference type="SUPFAM" id="SSF102114">
    <property type="entry name" value="Radical SAM enzymes"/>
    <property type="match status" value="1"/>
</dbReference>
<dbReference type="SFLD" id="SFLDS00029">
    <property type="entry name" value="Radical_SAM"/>
    <property type="match status" value="1"/>
</dbReference>
<dbReference type="EMBL" id="JAMZDX010000001">
    <property type="protein sequence ID" value="MCP2307556.1"/>
    <property type="molecule type" value="Genomic_DNA"/>
</dbReference>
<evidence type="ECO:0000256" key="1">
    <source>
        <dbReference type="ARBA" id="ARBA00017228"/>
    </source>
</evidence>
<dbReference type="CDD" id="cd01335">
    <property type="entry name" value="Radical_SAM"/>
    <property type="match status" value="1"/>
</dbReference>
<dbReference type="NCBIfam" id="NF006067">
    <property type="entry name" value="PRK08208.1"/>
    <property type="match status" value="1"/>
</dbReference>
<dbReference type="Pfam" id="PF06969">
    <property type="entry name" value="HemN_C"/>
    <property type="match status" value="1"/>
</dbReference>
<dbReference type="InterPro" id="IPR058240">
    <property type="entry name" value="rSAM_sf"/>
</dbReference>
<keyword evidence="3" id="KW-0560">Oxidoreductase</keyword>
<comment type="caution">
    <text evidence="3">The sequence shown here is derived from an EMBL/GenBank/DDBJ whole genome shotgun (WGS) entry which is preliminary data.</text>
</comment>
<reference evidence="3 4" key="1">
    <citation type="submission" date="2022-06" db="EMBL/GenBank/DDBJ databases">
        <title>Sequencing the genomes of 1000 actinobacteria strains.</title>
        <authorList>
            <person name="Klenk H.-P."/>
        </authorList>
    </citation>
    <scope>NUCLEOTIDE SEQUENCE [LARGE SCALE GENOMIC DNA]</scope>
    <source>
        <strain evidence="3 4">DSM 41656</strain>
    </source>
</reference>
<dbReference type="PROSITE" id="PS51918">
    <property type="entry name" value="RADICAL_SAM"/>
    <property type="match status" value="1"/>
</dbReference>
<feature type="domain" description="Radical SAM core" evidence="2">
    <location>
        <begin position="38"/>
        <end position="275"/>
    </location>
</feature>